<organism evidence="2 3">
    <name type="scientific">Leeuwenhoekiella nanhaiensis</name>
    <dbReference type="NCBI Taxonomy" id="1655491"/>
    <lineage>
        <taxon>Bacteria</taxon>
        <taxon>Pseudomonadati</taxon>
        <taxon>Bacteroidota</taxon>
        <taxon>Flavobacteriia</taxon>
        <taxon>Flavobacteriales</taxon>
        <taxon>Flavobacteriaceae</taxon>
        <taxon>Leeuwenhoekiella</taxon>
    </lineage>
</organism>
<keyword evidence="3" id="KW-1185">Reference proteome</keyword>
<dbReference type="Pfam" id="PF02230">
    <property type="entry name" value="Abhydrolase_2"/>
    <property type="match status" value="1"/>
</dbReference>
<dbReference type="SUPFAM" id="SSF53474">
    <property type="entry name" value="alpha/beta-Hydrolases"/>
    <property type="match status" value="1"/>
</dbReference>
<accession>A0A2G1VUD7</accession>
<sequence length="222" mass="26185">MNEEKSLSYRTTNTYQTRNEFTQKTENIWVVFHGLGHLSRYFIEHFEKLNPEENYIIAPQAPSLYYQDKRYTYIGACWLTRENRKLGITNNHAYLDALYEEELKPKLKTGNRLIIMGFSQGVSVAMRWLKHRNICFDHIILHSGSIPREFAENAFSNLCKHNPFLVYGKKDPLITKERLRDEVDYANHIFSNGPEIIHFEGAHEVHEPTLIDITQKLKNIKR</sequence>
<protein>
    <submittedName>
        <fullName evidence="2">Esterase</fullName>
    </submittedName>
</protein>
<dbReference type="InterPro" id="IPR003140">
    <property type="entry name" value="PLipase/COase/thioEstase"/>
</dbReference>
<dbReference type="AlphaFoldDB" id="A0A2G1VUD7"/>
<gene>
    <name evidence="2" type="ORF">CJ305_05440</name>
</gene>
<dbReference type="InterPro" id="IPR029058">
    <property type="entry name" value="AB_hydrolase_fold"/>
</dbReference>
<dbReference type="Proteomes" id="UP000229433">
    <property type="component" value="Unassembled WGS sequence"/>
</dbReference>
<dbReference type="RefSeq" id="WP_099645236.1">
    <property type="nucleotide sequence ID" value="NZ_KZ319288.1"/>
</dbReference>
<dbReference type="GO" id="GO:0016787">
    <property type="term" value="F:hydrolase activity"/>
    <property type="evidence" value="ECO:0007669"/>
    <property type="project" value="InterPro"/>
</dbReference>
<evidence type="ECO:0000259" key="1">
    <source>
        <dbReference type="Pfam" id="PF02230"/>
    </source>
</evidence>
<evidence type="ECO:0000313" key="3">
    <source>
        <dbReference type="Proteomes" id="UP000229433"/>
    </source>
</evidence>
<dbReference type="EMBL" id="NQXA01000002">
    <property type="protein sequence ID" value="PHQ30403.1"/>
    <property type="molecule type" value="Genomic_DNA"/>
</dbReference>
<dbReference type="Gene3D" id="3.40.50.1820">
    <property type="entry name" value="alpha/beta hydrolase"/>
    <property type="match status" value="1"/>
</dbReference>
<reference evidence="2 3" key="1">
    <citation type="submission" date="2017-08" db="EMBL/GenBank/DDBJ databases">
        <title>The whole genome shortgun sequences of strain Leeuwenhoekiella nanhaiensis G18 from the South China Sea.</title>
        <authorList>
            <person name="Liu Q."/>
        </authorList>
    </citation>
    <scope>NUCLEOTIDE SEQUENCE [LARGE SCALE GENOMIC DNA]</scope>
    <source>
        <strain evidence="2 3">G18</strain>
    </source>
</reference>
<comment type="caution">
    <text evidence="2">The sequence shown here is derived from an EMBL/GenBank/DDBJ whole genome shotgun (WGS) entry which is preliminary data.</text>
</comment>
<dbReference type="OrthoDB" id="595091at2"/>
<name>A0A2G1VUD7_9FLAO</name>
<proteinExistence type="predicted"/>
<feature type="domain" description="Phospholipase/carboxylesterase/thioesterase" evidence="1">
    <location>
        <begin position="23"/>
        <end position="213"/>
    </location>
</feature>
<evidence type="ECO:0000313" key="2">
    <source>
        <dbReference type="EMBL" id="PHQ30403.1"/>
    </source>
</evidence>